<dbReference type="Proteomes" id="UP001330812">
    <property type="component" value="Chromosome"/>
</dbReference>
<protein>
    <submittedName>
        <fullName evidence="1">Uncharacterized protein</fullName>
    </submittedName>
</protein>
<proteinExistence type="predicted"/>
<evidence type="ECO:0000313" key="1">
    <source>
        <dbReference type="EMBL" id="WSE27211.1"/>
    </source>
</evidence>
<reference evidence="1 2" key="1">
    <citation type="journal article" date="2015" name="Int. J. Syst. Evol. Microbiol.">
        <title>Amycolatopsis rhabdoformis sp. nov., an actinomycete isolated from a tropical forest soil.</title>
        <authorList>
            <person name="Souza W.R."/>
            <person name="Silva R.E."/>
            <person name="Goodfellow M."/>
            <person name="Busarakam K."/>
            <person name="Figueiro F.S."/>
            <person name="Ferreira D."/>
            <person name="Rodrigues-Filho E."/>
            <person name="Moraes L.A.B."/>
            <person name="Zucchi T.D."/>
        </authorList>
    </citation>
    <scope>NUCLEOTIDE SEQUENCE [LARGE SCALE GENOMIC DNA]</scope>
    <source>
        <strain evidence="1 2">NCIMB 14900</strain>
    </source>
</reference>
<name>A0ABZ1HYK4_9PSEU</name>
<dbReference type="EMBL" id="CP142149">
    <property type="protein sequence ID" value="WSE27211.1"/>
    <property type="molecule type" value="Genomic_DNA"/>
</dbReference>
<accession>A0ABZ1HYK4</accession>
<sequence length="80" mass="8506">MELEVPDPVDCAAAEPDGAAVVEGSRGEIFLTGTVLRVDDVIELCLGDDVLLLEFAGRAPESGQVVRVCAAEIQLYPYDL</sequence>
<keyword evidence="2" id="KW-1185">Reference proteome</keyword>
<gene>
    <name evidence="1" type="ORF">VSH64_30635</name>
</gene>
<dbReference type="RefSeq" id="WP_326566222.1">
    <property type="nucleotide sequence ID" value="NZ_CP142149.1"/>
</dbReference>
<organism evidence="1 2">
    <name type="scientific">Amycolatopsis rhabdoformis</name>
    <dbReference type="NCBI Taxonomy" id="1448059"/>
    <lineage>
        <taxon>Bacteria</taxon>
        <taxon>Bacillati</taxon>
        <taxon>Actinomycetota</taxon>
        <taxon>Actinomycetes</taxon>
        <taxon>Pseudonocardiales</taxon>
        <taxon>Pseudonocardiaceae</taxon>
        <taxon>Amycolatopsis</taxon>
    </lineage>
</organism>
<evidence type="ECO:0000313" key="2">
    <source>
        <dbReference type="Proteomes" id="UP001330812"/>
    </source>
</evidence>